<accession>A0A6V8HBU3</accession>
<dbReference type="PANTHER" id="PTHR19919">
    <property type="entry name" value="WD REPEAT CONTAINING PROTEIN"/>
    <property type="match status" value="1"/>
</dbReference>
<feature type="region of interest" description="Disordered" evidence="4">
    <location>
        <begin position="1"/>
        <end position="174"/>
    </location>
</feature>
<dbReference type="EMBL" id="DF933829">
    <property type="protein sequence ID" value="GAM38429.1"/>
    <property type="molecule type" value="Genomic_DNA"/>
</dbReference>
<dbReference type="InterPro" id="IPR045159">
    <property type="entry name" value="DCAF7-like"/>
</dbReference>
<feature type="compositionally biased region" description="Low complexity" evidence="4">
    <location>
        <begin position="108"/>
        <end position="118"/>
    </location>
</feature>
<feature type="compositionally biased region" description="Polar residues" evidence="4">
    <location>
        <begin position="143"/>
        <end position="152"/>
    </location>
</feature>
<sequence>MSNPPSQQQYETPRRPAPFTRQSEELHIPLSGTTVPSNAPRYSTGPDTSHVPPAISIQQSTPQHSQYGSGTGTLPGALQPGNMSGRPAPLSTNTAPSAVPTLPPPTSQPQQATTPSRSGTVNHTHVHSRSSPAGFDQPRYKQYGNTPESAKYSSPPGGFPPHTPSGAKYSPLGLADIRPPSDSLLMDHPMTPGSFAAFNNDIQIPTNSNYVAPWPIYAVDWCKWPMSTASSFAGKVAIGSYLEDSHNYIQIIDAHRKQPEADTPDVVPGDVELEYVKTAEATHSYPVTRILWEPPSSQKQSTDLLATSGDHLRLWSLPNSQIVQTTNSINNRNQGPSPAKLSPLALLSNSKSPEHTAPITSLDWNILSPSLIITSSIDTTCTIWDIPTLTAKTQLIAHDKEVYDVRFCANSVDVFVSCGADGSVRMFDLRSLEHSTIIYEPSEKNEKLMSPGGSSPGHSAAWPPPLLRIATSPHDAHLLATFSQDSNLIRILDVRQPGQALVELRGHSASVNCIEWSPSRRGTLASGGDDCCVLVWDLLNQHNAATIPPHQQHQQPPASLPTASPGAAAGATGAAAAPSTTERGPAAAWQCDYEISNISWSPQGSPASQNSRDWLGVCGGKGFWGVAM</sequence>
<gene>
    <name evidence="5" type="ORF">TCE0_033f09143</name>
</gene>
<dbReference type="InterPro" id="IPR019775">
    <property type="entry name" value="WD40_repeat_CS"/>
</dbReference>
<protein>
    <submittedName>
        <fullName evidence="5">Uncharacterized protein</fullName>
    </submittedName>
</protein>
<dbReference type="Pfam" id="PF00400">
    <property type="entry name" value="WD40"/>
    <property type="match status" value="3"/>
</dbReference>
<evidence type="ECO:0000256" key="1">
    <source>
        <dbReference type="ARBA" id="ARBA00022574"/>
    </source>
</evidence>
<dbReference type="PROSITE" id="PS50294">
    <property type="entry name" value="WD_REPEATS_REGION"/>
    <property type="match status" value="1"/>
</dbReference>
<dbReference type="Proteomes" id="UP000053095">
    <property type="component" value="Unassembled WGS sequence"/>
</dbReference>
<dbReference type="InterPro" id="IPR015943">
    <property type="entry name" value="WD40/YVTN_repeat-like_dom_sf"/>
</dbReference>
<reference evidence="6" key="1">
    <citation type="journal article" date="2015" name="Genome Announc.">
        <title>Draft genome sequence of Talaromyces cellulolyticus strain Y-94, a source of lignocellulosic biomass-degrading enzymes.</title>
        <authorList>
            <person name="Fujii T."/>
            <person name="Koike H."/>
            <person name="Sawayama S."/>
            <person name="Yano S."/>
            <person name="Inoue H."/>
        </authorList>
    </citation>
    <scope>NUCLEOTIDE SEQUENCE [LARGE SCALE GENOMIC DNA]</scope>
    <source>
        <strain evidence="6">Y-94</strain>
    </source>
</reference>
<dbReference type="SMART" id="SM00320">
    <property type="entry name" value="WD40"/>
    <property type="match status" value="5"/>
</dbReference>
<dbReference type="Gene3D" id="2.130.10.10">
    <property type="entry name" value="YVTN repeat-like/Quinoprotein amine dehydrogenase"/>
    <property type="match status" value="1"/>
</dbReference>
<name>A0A6V8HBU3_TALPI</name>
<organism evidence="5 6">
    <name type="scientific">Talaromyces pinophilus</name>
    <name type="common">Penicillium pinophilum</name>
    <dbReference type="NCBI Taxonomy" id="128442"/>
    <lineage>
        <taxon>Eukaryota</taxon>
        <taxon>Fungi</taxon>
        <taxon>Dikarya</taxon>
        <taxon>Ascomycota</taxon>
        <taxon>Pezizomycotina</taxon>
        <taxon>Eurotiomycetes</taxon>
        <taxon>Eurotiomycetidae</taxon>
        <taxon>Eurotiales</taxon>
        <taxon>Trichocomaceae</taxon>
        <taxon>Talaromyces</taxon>
        <taxon>Talaromyces sect. Talaromyces</taxon>
    </lineage>
</organism>
<feature type="compositionally biased region" description="Polar residues" evidence="4">
    <location>
        <begin position="1"/>
        <end position="11"/>
    </location>
</feature>
<evidence type="ECO:0000256" key="2">
    <source>
        <dbReference type="ARBA" id="ARBA00022737"/>
    </source>
</evidence>
<dbReference type="InterPro" id="IPR001680">
    <property type="entry name" value="WD40_rpt"/>
</dbReference>
<evidence type="ECO:0000256" key="3">
    <source>
        <dbReference type="PROSITE-ProRule" id="PRU00221"/>
    </source>
</evidence>
<proteinExistence type="predicted"/>
<keyword evidence="2" id="KW-0677">Repeat</keyword>
<keyword evidence="6" id="KW-1185">Reference proteome</keyword>
<comment type="caution">
    <text evidence="5">The sequence shown here is derived from an EMBL/GenBank/DDBJ whole genome shotgun (WGS) entry which is preliminary data.</text>
</comment>
<feature type="repeat" description="WD" evidence="3">
    <location>
        <begin position="352"/>
        <end position="394"/>
    </location>
</feature>
<feature type="region of interest" description="Disordered" evidence="4">
    <location>
        <begin position="548"/>
        <end position="583"/>
    </location>
</feature>
<evidence type="ECO:0000313" key="5">
    <source>
        <dbReference type="EMBL" id="GAM38429.1"/>
    </source>
</evidence>
<keyword evidence="1 3" id="KW-0853">WD repeat</keyword>
<dbReference type="AlphaFoldDB" id="A0A6V8HBU3"/>
<feature type="compositionally biased region" description="Low complexity" evidence="4">
    <location>
        <begin position="548"/>
        <end position="581"/>
    </location>
</feature>
<feature type="repeat" description="WD" evidence="3">
    <location>
        <begin position="395"/>
        <end position="437"/>
    </location>
</feature>
<feature type="repeat" description="WD" evidence="3">
    <location>
        <begin position="504"/>
        <end position="546"/>
    </location>
</feature>
<feature type="compositionally biased region" description="Polar residues" evidence="4">
    <location>
        <begin position="31"/>
        <end position="47"/>
    </location>
</feature>
<dbReference type="SUPFAM" id="SSF50978">
    <property type="entry name" value="WD40 repeat-like"/>
    <property type="match status" value="1"/>
</dbReference>
<dbReference type="PROSITE" id="PS00678">
    <property type="entry name" value="WD_REPEATS_1"/>
    <property type="match status" value="2"/>
</dbReference>
<dbReference type="PROSITE" id="PS50082">
    <property type="entry name" value="WD_REPEATS_2"/>
    <property type="match status" value="3"/>
</dbReference>
<feature type="compositionally biased region" description="Polar residues" evidence="4">
    <location>
        <begin position="56"/>
        <end position="68"/>
    </location>
</feature>
<evidence type="ECO:0000313" key="6">
    <source>
        <dbReference type="Proteomes" id="UP000053095"/>
    </source>
</evidence>
<dbReference type="InterPro" id="IPR036322">
    <property type="entry name" value="WD40_repeat_dom_sf"/>
</dbReference>
<evidence type="ECO:0000256" key="4">
    <source>
        <dbReference type="SAM" id="MobiDB-lite"/>
    </source>
</evidence>